<keyword evidence="2" id="KW-1185">Reference proteome</keyword>
<protein>
    <submittedName>
        <fullName evidence="1">Uncharacterized protein</fullName>
    </submittedName>
</protein>
<dbReference type="RefSeq" id="WP_119741307.1">
    <property type="nucleotide sequence ID" value="NZ_QYUN01000002.1"/>
</dbReference>
<dbReference type="Proteomes" id="UP000285190">
    <property type="component" value="Unassembled WGS sequence"/>
</dbReference>
<gene>
    <name evidence="1" type="ORF">D3870_18025</name>
</gene>
<accession>A0A418X596</accession>
<dbReference type="EMBL" id="QYUN01000002">
    <property type="protein sequence ID" value="RJG07642.1"/>
    <property type="molecule type" value="Genomic_DNA"/>
</dbReference>
<dbReference type="OrthoDB" id="8705947at2"/>
<reference evidence="1 2" key="1">
    <citation type="submission" date="2018-09" db="EMBL/GenBank/DDBJ databases">
        <authorList>
            <person name="Zhu H."/>
        </authorList>
    </citation>
    <scope>NUCLEOTIDE SEQUENCE [LARGE SCALE GENOMIC DNA]</scope>
    <source>
        <strain evidence="1 2">K2R10-39</strain>
    </source>
</reference>
<organism evidence="1 2">
    <name type="scientific">Noviherbaspirillum cavernae</name>
    <dbReference type="NCBI Taxonomy" id="2320862"/>
    <lineage>
        <taxon>Bacteria</taxon>
        <taxon>Pseudomonadati</taxon>
        <taxon>Pseudomonadota</taxon>
        <taxon>Betaproteobacteria</taxon>
        <taxon>Burkholderiales</taxon>
        <taxon>Oxalobacteraceae</taxon>
        <taxon>Noviherbaspirillum</taxon>
    </lineage>
</organism>
<sequence length="66" mass="7243">MNMDIVIIRDGAGYRLLHGHLRLSNVLQSCGEAIVEVAGEGEVRILKTRVGYIVGRGDQRLPLLSN</sequence>
<comment type="caution">
    <text evidence="1">The sequence shown here is derived from an EMBL/GenBank/DDBJ whole genome shotgun (WGS) entry which is preliminary data.</text>
</comment>
<proteinExistence type="predicted"/>
<name>A0A418X596_9BURK</name>
<evidence type="ECO:0000313" key="2">
    <source>
        <dbReference type="Proteomes" id="UP000285190"/>
    </source>
</evidence>
<evidence type="ECO:0000313" key="1">
    <source>
        <dbReference type="EMBL" id="RJG07642.1"/>
    </source>
</evidence>
<dbReference type="AlphaFoldDB" id="A0A418X596"/>